<accession>A0ABW7MZG2</accession>
<evidence type="ECO:0000259" key="2">
    <source>
        <dbReference type="Pfam" id="PF12358"/>
    </source>
</evidence>
<keyword evidence="1" id="KW-0472">Membrane</keyword>
<evidence type="ECO:0000313" key="4">
    <source>
        <dbReference type="Proteomes" id="UP001610100"/>
    </source>
</evidence>
<sequence length="357" mass="41498">MQHLETMPRGLPKAVKKCLEKSRDSALLAVETYNKPAIKFKSGGYIVLMVISWTALFHAIFFRQKKKPFYKKNNRFEKKDGDYCYWELSTCVSKYFVADTNNPIRKNLEFFIPLRNMVEHKSIPEIDSDIFAECQAMLLNYDKIMLKEFGNKYCLRESLSFALQLYPSSKSLNNAIIANPSTKPIVDFIKAYRSGITTDIMNSGEYSFKAFLIQVANHQTKNTLPIQFVAYDKLDDTQKTNVNRVAALVKNKFVQVPVTNKDLLKPSVVVKKVQTALGNPKINKNGKEKDKFNMDTHTRCWKKYQVRPENGNENPELTKPEYCVYDQPNDTYLYTEDWSDYLIEEMAKEDEYNSLYE</sequence>
<keyword evidence="1" id="KW-1133">Transmembrane helix</keyword>
<name>A0ABW7MZG2_9FLAO</name>
<reference evidence="3 4" key="1">
    <citation type="submission" date="2024-02" db="EMBL/GenBank/DDBJ databases">
        <title>A Gaetbulibacter species isolated from tidal flats and genomic insights of their niches.</title>
        <authorList>
            <person name="Ye Y."/>
        </authorList>
    </citation>
    <scope>NUCLEOTIDE SEQUENCE [LARGE SCALE GENOMIC DNA]</scope>
    <source>
        <strain evidence="3 4">KYW382</strain>
    </source>
</reference>
<dbReference type="Pfam" id="PF12358">
    <property type="entry name" value="DUF3644"/>
    <property type="match status" value="1"/>
</dbReference>
<proteinExistence type="predicted"/>
<dbReference type="Proteomes" id="UP001610100">
    <property type="component" value="Unassembled WGS sequence"/>
</dbReference>
<keyword evidence="1" id="KW-0812">Transmembrane</keyword>
<feature type="transmembrane region" description="Helical" evidence="1">
    <location>
        <begin position="43"/>
        <end position="62"/>
    </location>
</feature>
<gene>
    <name evidence="3" type="ORF">V8G58_08820</name>
</gene>
<dbReference type="RefSeq" id="WP_344741290.1">
    <property type="nucleotide sequence ID" value="NZ_BAABAY010000002.1"/>
</dbReference>
<organism evidence="3 4">
    <name type="scientific">Gaetbulibacter aestuarii</name>
    <dbReference type="NCBI Taxonomy" id="1502358"/>
    <lineage>
        <taxon>Bacteria</taxon>
        <taxon>Pseudomonadati</taxon>
        <taxon>Bacteroidota</taxon>
        <taxon>Flavobacteriia</taxon>
        <taxon>Flavobacteriales</taxon>
        <taxon>Flavobacteriaceae</taxon>
        <taxon>Gaetbulibacter</taxon>
    </lineage>
</organism>
<dbReference type="EMBL" id="JBAWKB010000002">
    <property type="protein sequence ID" value="MFH6772034.1"/>
    <property type="molecule type" value="Genomic_DNA"/>
</dbReference>
<evidence type="ECO:0000313" key="3">
    <source>
        <dbReference type="EMBL" id="MFH6772034.1"/>
    </source>
</evidence>
<feature type="domain" description="DUF3644" evidence="2">
    <location>
        <begin position="18"/>
        <end position="195"/>
    </location>
</feature>
<comment type="caution">
    <text evidence="3">The sequence shown here is derived from an EMBL/GenBank/DDBJ whole genome shotgun (WGS) entry which is preliminary data.</text>
</comment>
<dbReference type="InterPro" id="IPR022104">
    <property type="entry name" value="DUF3644"/>
</dbReference>
<keyword evidence="4" id="KW-1185">Reference proteome</keyword>
<protein>
    <submittedName>
        <fullName evidence="3">DUF3644 domain-containing protein</fullName>
    </submittedName>
</protein>
<evidence type="ECO:0000256" key="1">
    <source>
        <dbReference type="SAM" id="Phobius"/>
    </source>
</evidence>